<dbReference type="AlphaFoldDB" id="A0A6U1D921"/>
<proteinExistence type="predicted"/>
<evidence type="ECO:0000313" key="5">
    <source>
        <dbReference type="EMBL" id="CAD9709539.1"/>
    </source>
</evidence>
<dbReference type="Pfam" id="PF12796">
    <property type="entry name" value="Ank_2"/>
    <property type="match status" value="1"/>
</dbReference>
<dbReference type="SMART" id="SM00248">
    <property type="entry name" value="ANK"/>
    <property type="match status" value="4"/>
</dbReference>
<name>A0A6U1D921_9STRA</name>
<gene>
    <name evidence="4" type="ORF">RMAR1173_LOCUS20531</name>
    <name evidence="5" type="ORF">RMAR1173_LOCUS20532</name>
</gene>
<dbReference type="InterPro" id="IPR002110">
    <property type="entry name" value="Ankyrin_rpt"/>
</dbReference>
<dbReference type="SUPFAM" id="SSF48403">
    <property type="entry name" value="Ankyrin repeat"/>
    <property type="match status" value="1"/>
</dbReference>
<dbReference type="PANTHER" id="PTHR24171">
    <property type="entry name" value="ANKYRIN REPEAT DOMAIN-CONTAINING PROTEIN 39-RELATED"/>
    <property type="match status" value="1"/>
</dbReference>
<dbReference type="PROSITE" id="PS50088">
    <property type="entry name" value="ANK_REPEAT"/>
    <property type="match status" value="1"/>
</dbReference>
<dbReference type="PANTHER" id="PTHR24171:SF10">
    <property type="entry name" value="ANKYRIN REPEAT DOMAIN-CONTAINING PROTEIN 29-LIKE"/>
    <property type="match status" value="1"/>
</dbReference>
<keyword evidence="2 3" id="KW-0040">ANK repeat</keyword>
<accession>A0A6U1D921</accession>
<organism evidence="4">
    <name type="scientific">Rhizochromulina marina</name>
    <dbReference type="NCBI Taxonomy" id="1034831"/>
    <lineage>
        <taxon>Eukaryota</taxon>
        <taxon>Sar</taxon>
        <taxon>Stramenopiles</taxon>
        <taxon>Ochrophyta</taxon>
        <taxon>Dictyochophyceae</taxon>
        <taxon>Rhizochromulinales</taxon>
        <taxon>Rhizochromulina</taxon>
    </lineage>
</organism>
<evidence type="ECO:0000256" key="3">
    <source>
        <dbReference type="PROSITE-ProRule" id="PRU00023"/>
    </source>
</evidence>
<evidence type="ECO:0000256" key="1">
    <source>
        <dbReference type="ARBA" id="ARBA00022737"/>
    </source>
</evidence>
<protein>
    <submittedName>
        <fullName evidence="4">Uncharacterized protein</fullName>
    </submittedName>
</protein>
<dbReference type="EMBL" id="HBHJ01031090">
    <property type="protein sequence ID" value="CAD9709538.1"/>
    <property type="molecule type" value="Transcribed_RNA"/>
</dbReference>
<dbReference type="InterPro" id="IPR036770">
    <property type="entry name" value="Ankyrin_rpt-contain_sf"/>
</dbReference>
<dbReference type="Gene3D" id="1.25.40.20">
    <property type="entry name" value="Ankyrin repeat-containing domain"/>
    <property type="match status" value="1"/>
</dbReference>
<evidence type="ECO:0000313" key="4">
    <source>
        <dbReference type="EMBL" id="CAD9709538.1"/>
    </source>
</evidence>
<dbReference type="EMBL" id="HBHJ01031091">
    <property type="protein sequence ID" value="CAD9709539.1"/>
    <property type="molecule type" value="Transcribed_RNA"/>
</dbReference>
<keyword evidence="1" id="KW-0677">Repeat</keyword>
<sequence>MGAMLWGRAAVGDAVSVEQLLDSGAEVNWCDEKGFTPLMRAASVGHSEVVTLLVERGADTLAVDGEEGLSALMLAAMPRDLLSIGGLLRGAADPNQASLQGSTALWFATVAGGLDAAALLVDRGGQVMTPRRDGWTPLAAAVALADLKLTKYLVSVYTYRCCCKTAAPPPCRQPSMRILCPVGSSFEPKTPRPRARTGKTTCSLLLR</sequence>
<dbReference type="PROSITE" id="PS50297">
    <property type="entry name" value="ANK_REP_REGION"/>
    <property type="match status" value="1"/>
</dbReference>
<feature type="repeat" description="ANK" evidence="3">
    <location>
        <begin position="33"/>
        <end position="65"/>
    </location>
</feature>
<reference evidence="4" key="1">
    <citation type="submission" date="2021-01" db="EMBL/GenBank/DDBJ databases">
        <authorList>
            <person name="Corre E."/>
            <person name="Pelletier E."/>
            <person name="Niang G."/>
            <person name="Scheremetjew M."/>
            <person name="Finn R."/>
            <person name="Kale V."/>
            <person name="Holt S."/>
            <person name="Cochrane G."/>
            <person name="Meng A."/>
            <person name="Brown T."/>
            <person name="Cohen L."/>
        </authorList>
    </citation>
    <scope>NUCLEOTIDE SEQUENCE</scope>
    <source>
        <strain evidence="4">CCMP1243</strain>
    </source>
</reference>
<evidence type="ECO:0000256" key="2">
    <source>
        <dbReference type="ARBA" id="ARBA00023043"/>
    </source>
</evidence>